<dbReference type="SUPFAM" id="SSF52540">
    <property type="entry name" value="P-loop containing nucleoside triphosphate hydrolases"/>
    <property type="match status" value="1"/>
</dbReference>
<dbReference type="Pfam" id="PF13166">
    <property type="entry name" value="AAA_13"/>
    <property type="match status" value="1"/>
</dbReference>
<accession>A0A841RPF7</accession>
<sequence length="331" mass="38737">MKKNEKLHSSLDSFVRWFDIQKVIKEYSKAKGKFSTNALTQKQSAAFQEIVQGEYFETFERFAKELKVTNVNLRLVPKKGNTLRKKFVSSEEYKVSQVMSEGEQKAVAMAEFATDLTMRKDFNTVLFDDPVTSLDYKRSEIIANLIYKLSLDRQVVVFTHNIMFYYYLYNASPQKKNDENNKFFKVDEIDKLNKGFVSETFSGRLENLKEIMSKLKVQEQTINSKACFGDALEEALKKAYADIRTWCELIVEEGFFKSVIRRYEPNIMFTKVNSIKGDFVEELTPVSELFDKACRWMAGHSQPTETQHNRATKEAFNEDMSYIHQLYEQYK</sequence>
<dbReference type="EMBL" id="JACHON010000039">
    <property type="protein sequence ID" value="MBB6514409.1"/>
    <property type="molecule type" value="Genomic_DNA"/>
</dbReference>
<keyword evidence="3" id="KW-1185">Reference proteome</keyword>
<name>A0A841RPF7_9BACI</name>
<reference evidence="2 3" key="1">
    <citation type="submission" date="2020-08" db="EMBL/GenBank/DDBJ databases">
        <title>Genomic Encyclopedia of Type Strains, Phase IV (KMG-IV): sequencing the most valuable type-strain genomes for metagenomic binning, comparative biology and taxonomic classification.</title>
        <authorList>
            <person name="Goeker M."/>
        </authorList>
    </citation>
    <scope>NUCLEOTIDE SEQUENCE [LARGE SCALE GENOMIC DNA]</scope>
    <source>
        <strain evidence="2 3">DSM 11805</strain>
    </source>
</reference>
<proteinExistence type="predicted"/>
<dbReference type="InterPro" id="IPR027417">
    <property type="entry name" value="P-loop_NTPase"/>
</dbReference>
<dbReference type="Gene3D" id="3.40.50.300">
    <property type="entry name" value="P-loop containing nucleotide triphosphate hydrolases"/>
    <property type="match status" value="1"/>
</dbReference>
<comment type="caution">
    <text evidence="2">The sequence shown here is derived from an EMBL/GenBank/DDBJ whole genome shotgun (WGS) entry which is preliminary data.</text>
</comment>
<dbReference type="InterPro" id="IPR026866">
    <property type="entry name" value="CR006_AAA"/>
</dbReference>
<dbReference type="Proteomes" id="UP000572212">
    <property type="component" value="Unassembled WGS sequence"/>
</dbReference>
<organism evidence="2 3">
    <name type="scientific">Gracilibacillus halotolerans</name>
    <dbReference type="NCBI Taxonomy" id="74386"/>
    <lineage>
        <taxon>Bacteria</taxon>
        <taxon>Bacillati</taxon>
        <taxon>Bacillota</taxon>
        <taxon>Bacilli</taxon>
        <taxon>Bacillales</taxon>
        <taxon>Bacillaceae</taxon>
        <taxon>Gracilibacillus</taxon>
    </lineage>
</organism>
<feature type="domain" description="Protein CR006 P-loop" evidence="1">
    <location>
        <begin position="62"/>
        <end position="190"/>
    </location>
</feature>
<protein>
    <recommendedName>
        <fullName evidence="1">Protein CR006 P-loop domain-containing protein</fullName>
    </recommendedName>
</protein>
<evidence type="ECO:0000259" key="1">
    <source>
        <dbReference type="Pfam" id="PF13166"/>
    </source>
</evidence>
<evidence type="ECO:0000313" key="2">
    <source>
        <dbReference type="EMBL" id="MBB6514409.1"/>
    </source>
</evidence>
<gene>
    <name evidence="2" type="ORF">GGQ92_003245</name>
</gene>
<evidence type="ECO:0000313" key="3">
    <source>
        <dbReference type="Proteomes" id="UP000572212"/>
    </source>
</evidence>
<dbReference type="AlphaFoldDB" id="A0A841RPF7"/>
<dbReference type="CDD" id="cd00267">
    <property type="entry name" value="ABC_ATPase"/>
    <property type="match status" value="1"/>
</dbReference>